<dbReference type="EC" id="1.5.1.2" evidence="8 9"/>
<feature type="binding site" evidence="10">
    <location>
        <position position="60"/>
    </location>
    <ligand>
        <name>NADPH</name>
        <dbReference type="ChEBI" id="CHEBI:57783"/>
    </ligand>
</feature>
<comment type="caution">
    <text evidence="13">The sequence shown here is derived from an EMBL/GenBank/DDBJ whole genome shotgun (WGS) entry which is preliminary data.</text>
</comment>
<dbReference type="Proteomes" id="UP000824139">
    <property type="component" value="Unassembled WGS sequence"/>
</dbReference>
<dbReference type="InterPro" id="IPR028939">
    <property type="entry name" value="P5C_Rdtase_cat_N"/>
</dbReference>
<comment type="similarity">
    <text evidence="2 8">Belongs to the pyrroline-5-carboxylate reductase family.</text>
</comment>
<feature type="domain" description="Pyrroline-5-carboxylate reductase catalytic N-terminal" evidence="11">
    <location>
        <begin position="7"/>
        <end position="102"/>
    </location>
</feature>
<keyword evidence="7 8" id="KW-0560">Oxidoreductase</keyword>
<evidence type="ECO:0000313" key="14">
    <source>
        <dbReference type="Proteomes" id="UP000824139"/>
    </source>
</evidence>
<keyword evidence="6 8" id="KW-0521">NADP</keyword>
<dbReference type="SUPFAM" id="SSF51735">
    <property type="entry name" value="NAD(P)-binding Rossmann-fold domains"/>
    <property type="match status" value="1"/>
</dbReference>
<dbReference type="GO" id="GO:0004735">
    <property type="term" value="F:pyrroline-5-carboxylate reductase activity"/>
    <property type="evidence" value="ECO:0007669"/>
    <property type="project" value="UniProtKB-UniRule"/>
</dbReference>
<dbReference type="Pfam" id="PF14748">
    <property type="entry name" value="P5CR_dimer"/>
    <property type="match status" value="1"/>
</dbReference>
<dbReference type="PIRSF" id="PIRSF000193">
    <property type="entry name" value="Pyrrol-5-carb_rd"/>
    <property type="match status" value="1"/>
</dbReference>
<evidence type="ECO:0000259" key="11">
    <source>
        <dbReference type="Pfam" id="PF03807"/>
    </source>
</evidence>
<dbReference type="HAMAP" id="MF_01925">
    <property type="entry name" value="P5C_reductase"/>
    <property type="match status" value="1"/>
</dbReference>
<dbReference type="Pfam" id="PF03807">
    <property type="entry name" value="F420_oxidored"/>
    <property type="match status" value="1"/>
</dbReference>
<dbReference type="InterPro" id="IPR036291">
    <property type="entry name" value="NAD(P)-bd_dom_sf"/>
</dbReference>
<proteinExistence type="inferred from homology"/>
<feature type="binding site" evidence="10">
    <location>
        <begin position="73"/>
        <end position="76"/>
    </location>
    <ligand>
        <name>NADP(+)</name>
        <dbReference type="ChEBI" id="CHEBI:58349"/>
    </ligand>
</feature>
<keyword evidence="3 8" id="KW-0963">Cytoplasm</keyword>
<feature type="binding site" evidence="10">
    <location>
        <begin position="11"/>
        <end position="16"/>
    </location>
    <ligand>
        <name>NADP(+)</name>
        <dbReference type="ChEBI" id="CHEBI:58349"/>
    </ligand>
</feature>
<keyword evidence="4 8" id="KW-0028">Amino-acid biosynthesis</keyword>
<sequence>MNKNLKKIGFIGCGKMAGAIISGIKSCTCANHFELKGSEVNCEIAELAQNKLGIEVLTDNRFLTMDSDVIFIATKPNYVRNVLEEINDEVNENKLIVSIAAGISTETILEIIPNARIIRVMPNTPALVKEGMFAVTKGEYAADEDVEFVMELLSSIGKVIQVEEDQIDIVTAISGSGPAFFYKVIEDMARAGEKLGLDYEKSLLLAAQTALGSAKMVFDRGEASVQNLIDNVATKGGCTFVGITVMNEEHSDKLFYDVIEKTAIKANELGK</sequence>
<dbReference type="PANTHER" id="PTHR11645">
    <property type="entry name" value="PYRROLINE-5-CARBOXYLATE REDUCTASE"/>
    <property type="match status" value="1"/>
</dbReference>
<dbReference type="NCBIfam" id="TIGR00112">
    <property type="entry name" value="proC"/>
    <property type="match status" value="1"/>
</dbReference>
<evidence type="ECO:0000256" key="1">
    <source>
        <dbReference type="ARBA" id="ARBA00004496"/>
    </source>
</evidence>
<gene>
    <name evidence="8 13" type="primary">proC</name>
    <name evidence="13" type="ORF">IAD41_05660</name>
</gene>
<dbReference type="InterPro" id="IPR008927">
    <property type="entry name" value="6-PGluconate_DH-like_C_sf"/>
</dbReference>
<evidence type="ECO:0000313" key="13">
    <source>
        <dbReference type="EMBL" id="HIS83075.1"/>
    </source>
</evidence>
<evidence type="ECO:0000256" key="5">
    <source>
        <dbReference type="ARBA" id="ARBA00022650"/>
    </source>
</evidence>
<dbReference type="InterPro" id="IPR000304">
    <property type="entry name" value="Pyrroline-COOH_reductase"/>
</dbReference>
<comment type="function">
    <text evidence="8">Catalyzes the reduction of 1-pyrroline-5-carboxylate (PCA) to L-proline.</text>
</comment>
<evidence type="ECO:0000256" key="8">
    <source>
        <dbReference type="HAMAP-Rule" id="MF_01925"/>
    </source>
</evidence>
<dbReference type="Gene3D" id="1.10.3730.10">
    <property type="entry name" value="ProC C-terminal domain-like"/>
    <property type="match status" value="1"/>
</dbReference>
<dbReference type="EMBL" id="DVJO01000123">
    <property type="protein sequence ID" value="HIS83075.1"/>
    <property type="molecule type" value="Genomic_DNA"/>
</dbReference>
<evidence type="ECO:0000256" key="10">
    <source>
        <dbReference type="PIRSR" id="PIRSR000193-1"/>
    </source>
</evidence>
<keyword evidence="5 8" id="KW-0641">Proline biosynthesis</keyword>
<dbReference type="FunFam" id="3.40.50.720:FF:000190">
    <property type="entry name" value="Pyrroline-5-carboxylate reductase"/>
    <property type="match status" value="1"/>
</dbReference>
<reference evidence="13" key="2">
    <citation type="journal article" date="2021" name="PeerJ">
        <title>Extensive microbial diversity within the chicken gut microbiome revealed by metagenomics and culture.</title>
        <authorList>
            <person name="Gilroy R."/>
            <person name="Ravi A."/>
            <person name="Getino M."/>
            <person name="Pursley I."/>
            <person name="Horton D.L."/>
            <person name="Alikhan N.F."/>
            <person name="Baker D."/>
            <person name="Gharbi K."/>
            <person name="Hall N."/>
            <person name="Watson M."/>
            <person name="Adriaenssens E.M."/>
            <person name="Foster-Nyarko E."/>
            <person name="Jarju S."/>
            <person name="Secka A."/>
            <person name="Antonio M."/>
            <person name="Oren A."/>
            <person name="Chaudhuri R.R."/>
            <person name="La Ragione R."/>
            <person name="Hildebrand F."/>
            <person name="Pallen M.J."/>
        </authorList>
    </citation>
    <scope>NUCLEOTIDE SEQUENCE</scope>
    <source>
        <strain evidence="13">CHK152-2994</strain>
    </source>
</reference>
<comment type="pathway">
    <text evidence="8">Amino-acid biosynthesis; L-proline biosynthesis; L-proline from L-glutamate 5-semialdehyde: step 1/1.</text>
</comment>
<feature type="domain" description="Pyrroline-5-carboxylate reductase dimerisation" evidence="12">
    <location>
        <begin position="164"/>
        <end position="269"/>
    </location>
</feature>
<evidence type="ECO:0000259" key="12">
    <source>
        <dbReference type="Pfam" id="PF14748"/>
    </source>
</evidence>
<comment type="catalytic activity">
    <reaction evidence="8">
        <text>L-proline + NAD(+) = (S)-1-pyrroline-5-carboxylate + NADH + 2 H(+)</text>
        <dbReference type="Rhea" id="RHEA:14105"/>
        <dbReference type="ChEBI" id="CHEBI:15378"/>
        <dbReference type="ChEBI" id="CHEBI:17388"/>
        <dbReference type="ChEBI" id="CHEBI:57540"/>
        <dbReference type="ChEBI" id="CHEBI:57945"/>
        <dbReference type="ChEBI" id="CHEBI:60039"/>
        <dbReference type="EC" id="1.5.1.2"/>
    </reaction>
</comment>
<protein>
    <recommendedName>
        <fullName evidence="8 9">Pyrroline-5-carboxylate reductase</fullName>
        <shortName evidence="8">P5C reductase</shortName>
        <shortName evidence="8">P5CR</shortName>
        <ecNumber evidence="8 9">1.5.1.2</ecNumber>
    </recommendedName>
    <alternativeName>
        <fullName evidence="8">PCA reductase</fullName>
    </alternativeName>
</protein>
<comment type="catalytic activity">
    <reaction evidence="8">
        <text>L-proline + NADP(+) = (S)-1-pyrroline-5-carboxylate + NADPH + 2 H(+)</text>
        <dbReference type="Rhea" id="RHEA:14109"/>
        <dbReference type="ChEBI" id="CHEBI:15378"/>
        <dbReference type="ChEBI" id="CHEBI:17388"/>
        <dbReference type="ChEBI" id="CHEBI:57783"/>
        <dbReference type="ChEBI" id="CHEBI:58349"/>
        <dbReference type="ChEBI" id="CHEBI:60039"/>
        <dbReference type="EC" id="1.5.1.2"/>
    </reaction>
</comment>
<evidence type="ECO:0000256" key="7">
    <source>
        <dbReference type="ARBA" id="ARBA00023002"/>
    </source>
</evidence>
<reference evidence="13" key="1">
    <citation type="submission" date="2020-10" db="EMBL/GenBank/DDBJ databases">
        <authorList>
            <person name="Gilroy R."/>
        </authorList>
    </citation>
    <scope>NUCLEOTIDE SEQUENCE</scope>
    <source>
        <strain evidence="13">CHK152-2994</strain>
    </source>
</reference>
<dbReference type="SUPFAM" id="SSF48179">
    <property type="entry name" value="6-phosphogluconate dehydrogenase C-terminal domain-like"/>
    <property type="match status" value="1"/>
</dbReference>
<evidence type="ECO:0000256" key="6">
    <source>
        <dbReference type="ARBA" id="ARBA00022857"/>
    </source>
</evidence>
<evidence type="ECO:0000256" key="9">
    <source>
        <dbReference type="NCBIfam" id="TIGR00112"/>
    </source>
</evidence>
<dbReference type="Gene3D" id="3.40.50.720">
    <property type="entry name" value="NAD(P)-binding Rossmann-like Domain"/>
    <property type="match status" value="1"/>
</dbReference>
<name>A0A9D1FW26_9BACT</name>
<dbReference type="PANTHER" id="PTHR11645:SF0">
    <property type="entry name" value="PYRROLINE-5-CARBOXYLATE REDUCTASE 3"/>
    <property type="match status" value="1"/>
</dbReference>
<dbReference type="AlphaFoldDB" id="A0A9D1FW26"/>
<evidence type="ECO:0000256" key="2">
    <source>
        <dbReference type="ARBA" id="ARBA00005525"/>
    </source>
</evidence>
<dbReference type="FunFam" id="1.10.3730.10:FF:000001">
    <property type="entry name" value="Pyrroline-5-carboxylate reductase"/>
    <property type="match status" value="1"/>
</dbReference>
<evidence type="ECO:0000256" key="3">
    <source>
        <dbReference type="ARBA" id="ARBA00022490"/>
    </source>
</evidence>
<feature type="binding site" evidence="10">
    <location>
        <position position="38"/>
    </location>
    <ligand>
        <name>NADP(+)</name>
        <dbReference type="ChEBI" id="CHEBI:58349"/>
    </ligand>
</feature>
<comment type="subcellular location">
    <subcellularLocation>
        <location evidence="1 8">Cytoplasm</location>
    </subcellularLocation>
</comment>
<evidence type="ECO:0000256" key="4">
    <source>
        <dbReference type="ARBA" id="ARBA00022605"/>
    </source>
</evidence>
<organism evidence="13 14">
    <name type="scientific">Candidatus Scatenecus faecavium</name>
    <dbReference type="NCBI Taxonomy" id="2840915"/>
    <lineage>
        <taxon>Bacteria</taxon>
        <taxon>Candidatus Scatenecus</taxon>
    </lineage>
</organism>
<accession>A0A9D1FW26</accession>
<dbReference type="GO" id="GO:0005737">
    <property type="term" value="C:cytoplasm"/>
    <property type="evidence" value="ECO:0007669"/>
    <property type="project" value="UniProtKB-SubCell"/>
</dbReference>
<dbReference type="GO" id="GO:0055129">
    <property type="term" value="P:L-proline biosynthetic process"/>
    <property type="evidence" value="ECO:0007669"/>
    <property type="project" value="UniProtKB-UniRule"/>
</dbReference>
<dbReference type="InterPro" id="IPR029036">
    <property type="entry name" value="P5CR_dimer"/>
</dbReference>